<dbReference type="InterPro" id="IPR036055">
    <property type="entry name" value="LDL_receptor-like_sf"/>
</dbReference>
<feature type="chain" id="PRO_5035869319" evidence="11">
    <location>
        <begin position="24"/>
        <end position="107"/>
    </location>
</feature>
<dbReference type="Proteomes" id="UP000653454">
    <property type="component" value="Unassembled WGS sequence"/>
</dbReference>
<evidence type="ECO:0000256" key="9">
    <source>
        <dbReference type="PROSITE-ProRule" id="PRU00124"/>
    </source>
</evidence>
<dbReference type="Gene3D" id="4.10.400.10">
    <property type="entry name" value="Low-density Lipoprotein Receptor"/>
    <property type="match status" value="1"/>
</dbReference>
<keyword evidence="13" id="KW-1185">Reference proteome</keyword>
<evidence type="ECO:0000256" key="10">
    <source>
        <dbReference type="SAM" id="MobiDB-lite"/>
    </source>
</evidence>
<evidence type="ECO:0000256" key="2">
    <source>
        <dbReference type="ARBA" id="ARBA00022692"/>
    </source>
</evidence>
<feature type="region of interest" description="Disordered" evidence="10">
    <location>
        <begin position="88"/>
        <end position="107"/>
    </location>
</feature>
<evidence type="ECO:0000256" key="5">
    <source>
        <dbReference type="ARBA" id="ARBA00022989"/>
    </source>
</evidence>
<comment type="caution">
    <text evidence="12">The sequence shown here is derived from an EMBL/GenBank/DDBJ whole genome shotgun (WGS) entry which is preliminary data.</text>
</comment>
<evidence type="ECO:0000256" key="7">
    <source>
        <dbReference type="ARBA" id="ARBA00023157"/>
    </source>
</evidence>
<comment type="caution">
    <text evidence="9">Lacks conserved residue(s) required for the propagation of feature annotation.</text>
</comment>
<dbReference type="InterPro" id="IPR023415">
    <property type="entry name" value="LDLR_class-A_CS"/>
</dbReference>
<dbReference type="GO" id="GO:0016020">
    <property type="term" value="C:membrane"/>
    <property type="evidence" value="ECO:0007669"/>
    <property type="project" value="UniProtKB-SubCell"/>
</dbReference>
<dbReference type="AlphaFoldDB" id="A0A8S4DDJ9"/>
<accession>A0A8S4DDJ9</accession>
<evidence type="ECO:0000256" key="4">
    <source>
        <dbReference type="ARBA" id="ARBA00022737"/>
    </source>
</evidence>
<evidence type="ECO:0000256" key="6">
    <source>
        <dbReference type="ARBA" id="ARBA00023136"/>
    </source>
</evidence>
<dbReference type="PROSITE" id="PS01209">
    <property type="entry name" value="LDLRA_1"/>
    <property type="match status" value="1"/>
</dbReference>
<proteinExistence type="predicted"/>
<dbReference type="PROSITE" id="PS50068">
    <property type="entry name" value="LDLRA_2"/>
    <property type="match status" value="1"/>
</dbReference>
<protein>
    <submittedName>
        <fullName evidence="12">(diamondback moth) hypothetical protein</fullName>
    </submittedName>
</protein>
<dbReference type="InterPro" id="IPR002172">
    <property type="entry name" value="LDrepeatLR_classA_rpt"/>
</dbReference>
<keyword evidence="4" id="KW-0677">Repeat</keyword>
<keyword evidence="2" id="KW-0812">Transmembrane</keyword>
<dbReference type="EMBL" id="CAJHNJ030000004">
    <property type="protein sequence ID" value="CAG9096211.1"/>
    <property type="molecule type" value="Genomic_DNA"/>
</dbReference>
<keyword evidence="8" id="KW-0325">Glycoprotein</keyword>
<keyword evidence="5" id="KW-1133">Transmembrane helix</keyword>
<sequence>MTHRLGNLAITVAIFSIITLSDCDRVTDAPENLAEVPRKVPGYQRDGESNEIPQPEILAVLHANGTRCRISEYQCGNKRCIPMNRVCDGSNDCGDSSDEPRHCTRKY</sequence>
<evidence type="ECO:0000313" key="12">
    <source>
        <dbReference type="EMBL" id="CAG9096211.1"/>
    </source>
</evidence>
<keyword evidence="7 9" id="KW-1015">Disulfide bond</keyword>
<evidence type="ECO:0000313" key="13">
    <source>
        <dbReference type="Proteomes" id="UP000653454"/>
    </source>
</evidence>
<feature type="disulfide bond" evidence="9">
    <location>
        <begin position="68"/>
        <end position="80"/>
    </location>
</feature>
<dbReference type="FunFam" id="4.10.400.10:FF:000002">
    <property type="entry name" value="Low-density lipoprotein receptor-related protein 1"/>
    <property type="match status" value="1"/>
</dbReference>
<dbReference type="SMART" id="SM00192">
    <property type="entry name" value="LDLa"/>
    <property type="match status" value="1"/>
</dbReference>
<evidence type="ECO:0000256" key="3">
    <source>
        <dbReference type="ARBA" id="ARBA00022729"/>
    </source>
</evidence>
<evidence type="ECO:0000256" key="1">
    <source>
        <dbReference type="ARBA" id="ARBA00004167"/>
    </source>
</evidence>
<organism evidence="12 13">
    <name type="scientific">Plutella xylostella</name>
    <name type="common">Diamondback moth</name>
    <name type="synonym">Plutella maculipennis</name>
    <dbReference type="NCBI Taxonomy" id="51655"/>
    <lineage>
        <taxon>Eukaryota</taxon>
        <taxon>Metazoa</taxon>
        <taxon>Ecdysozoa</taxon>
        <taxon>Arthropoda</taxon>
        <taxon>Hexapoda</taxon>
        <taxon>Insecta</taxon>
        <taxon>Pterygota</taxon>
        <taxon>Neoptera</taxon>
        <taxon>Endopterygota</taxon>
        <taxon>Lepidoptera</taxon>
        <taxon>Glossata</taxon>
        <taxon>Ditrysia</taxon>
        <taxon>Yponomeutoidea</taxon>
        <taxon>Plutellidae</taxon>
        <taxon>Plutella</taxon>
    </lineage>
</organism>
<evidence type="ECO:0000256" key="11">
    <source>
        <dbReference type="SAM" id="SignalP"/>
    </source>
</evidence>
<dbReference type="SUPFAM" id="SSF57424">
    <property type="entry name" value="LDL receptor-like module"/>
    <property type="match status" value="1"/>
</dbReference>
<evidence type="ECO:0000256" key="8">
    <source>
        <dbReference type="ARBA" id="ARBA00023180"/>
    </source>
</evidence>
<comment type="subcellular location">
    <subcellularLocation>
        <location evidence="1">Membrane</location>
        <topology evidence="1">Single-pass membrane protein</topology>
    </subcellularLocation>
</comment>
<reference evidence="12" key="1">
    <citation type="submission" date="2020-11" db="EMBL/GenBank/DDBJ databases">
        <authorList>
            <person name="Whiteford S."/>
        </authorList>
    </citation>
    <scope>NUCLEOTIDE SEQUENCE</scope>
</reference>
<keyword evidence="3 11" id="KW-0732">Signal</keyword>
<feature type="compositionally biased region" description="Basic and acidic residues" evidence="10">
    <location>
        <begin position="98"/>
        <end position="107"/>
    </location>
</feature>
<gene>
    <name evidence="12" type="ORF">PLXY2_LOCUS1522</name>
</gene>
<name>A0A8S4DDJ9_PLUXY</name>
<keyword evidence="6" id="KW-0472">Membrane</keyword>
<feature type="disulfide bond" evidence="9">
    <location>
        <begin position="75"/>
        <end position="93"/>
    </location>
</feature>
<feature type="signal peptide" evidence="11">
    <location>
        <begin position="1"/>
        <end position="23"/>
    </location>
</feature>
<dbReference type="CDD" id="cd00112">
    <property type="entry name" value="LDLa"/>
    <property type="match status" value="1"/>
</dbReference>
<dbReference type="Pfam" id="PF00057">
    <property type="entry name" value="Ldl_recept_a"/>
    <property type="match status" value="1"/>
</dbReference>